<dbReference type="Proteomes" id="UP000194151">
    <property type="component" value="Chromosome"/>
</dbReference>
<dbReference type="GO" id="GO:0051213">
    <property type="term" value="F:dioxygenase activity"/>
    <property type="evidence" value="ECO:0007669"/>
    <property type="project" value="UniProtKB-KW"/>
</dbReference>
<keyword evidence="1" id="KW-0223">Dioxygenase</keyword>
<accession>A0A1W6YJK1</accession>
<sequence length="202" mass="22725">MTLKTERQALVKETMADLQRILGDGQPDRATLEKVSQRLQVLAQRADLFPVAEFPEPTKESGATSSRYLLGQESEEGMTLYLNVIIPGKDTKPHDHGTWAVIVAVSGEELNRIYQRVDDGSNPEQARLEQVREYVVKPGSPINFLPRDIHSIHVDGNQTVRHFHLYGQPLETLTGRLGYDLETGKVSNYNKNFMRPTVGRDA</sequence>
<dbReference type="OrthoDB" id="7059163at2"/>
<dbReference type="RefSeq" id="WP_086064439.1">
    <property type="nucleotide sequence ID" value="NZ_CP021108.1"/>
</dbReference>
<dbReference type="SUPFAM" id="SSF51182">
    <property type="entry name" value="RmlC-like cupins"/>
    <property type="match status" value="1"/>
</dbReference>
<proteinExistence type="predicted"/>
<dbReference type="KEGG" id="bgv:CAL12_10595"/>
<dbReference type="InterPro" id="IPR014710">
    <property type="entry name" value="RmlC-like_jellyroll"/>
</dbReference>
<keyword evidence="1" id="KW-0560">Oxidoreductase</keyword>
<dbReference type="CDD" id="cd10548">
    <property type="entry name" value="cupin_CDO"/>
    <property type="match status" value="1"/>
</dbReference>
<protein>
    <submittedName>
        <fullName evidence="1">Cysteine dioxygenase</fullName>
    </submittedName>
</protein>
<evidence type="ECO:0000313" key="1">
    <source>
        <dbReference type="EMBL" id="ARP81242.1"/>
    </source>
</evidence>
<dbReference type="STRING" id="1416806.CAL12_10595"/>
<dbReference type="EMBL" id="CP021108">
    <property type="protein sequence ID" value="ARP81242.1"/>
    <property type="molecule type" value="Genomic_DNA"/>
</dbReference>
<evidence type="ECO:0000313" key="2">
    <source>
        <dbReference type="Proteomes" id="UP000194151"/>
    </source>
</evidence>
<gene>
    <name evidence="1" type="ORF">CAL12_10595</name>
</gene>
<dbReference type="Gene3D" id="2.60.120.10">
    <property type="entry name" value="Jelly Rolls"/>
    <property type="match status" value="1"/>
</dbReference>
<keyword evidence="2" id="KW-1185">Reference proteome</keyword>
<name>A0A1W6YJK1_9BORD</name>
<dbReference type="AlphaFoldDB" id="A0A1W6YJK1"/>
<dbReference type="InterPro" id="IPR011051">
    <property type="entry name" value="RmlC_Cupin_sf"/>
</dbReference>
<reference evidence="1 2" key="1">
    <citation type="submission" date="2017-05" db="EMBL/GenBank/DDBJ databases">
        <title>Complete and WGS of Bordetella genogroups.</title>
        <authorList>
            <person name="Spilker T."/>
            <person name="LiPuma J."/>
        </authorList>
    </citation>
    <scope>NUCLEOTIDE SEQUENCE [LARGE SCALE GENOMIC DNA]</scope>
    <source>
        <strain evidence="1 2">AU19157</strain>
    </source>
</reference>
<organism evidence="1 2">
    <name type="scientific">Bordetella genomosp. 8</name>
    <dbReference type="NCBI Taxonomy" id="1416806"/>
    <lineage>
        <taxon>Bacteria</taxon>
        <taxon>Pseudomonadati</taxon>
        <taxon>Pseudomonadota</taxon>
        <taxon>Betaproteobacteria</taxon>
        <taxon>Burkholderiales</taxon>
        <taxon>Alcaligenaceae</taxon>
        <taxon>Bordetella</taxon>
    </lineage>
</organism>